<dbReference type="PANTHER" id="PTHR13363:SF6">
    <property type="entry name" value="RING FINGER AND SPRY DOMAIN-CONTAINING PROTEIN 1"/>
    <property type="match status" value="1"/>
</dbReference>
<dbReference type="PROSITE" id="PS50188">
    <property type="entry name" value="B302_SPRY"/>
    <property type="match status" value="1"/>
</dbReference>
<dbReference type="GO" id="GO:0008270">
    <property type="term" value="F:zinc ion binding"/>
    <property type="evidence" value="ECO:0007669"/>
    <property type="project" value="UniProtKB-KW"/>
</dbReference>
<dbReference type="Pfam" id="PF00622">
    <property type="entry name" value="SPRY"/>
    <property type="match status" value="1"/>
</dbReference>
<keyword evidence="2 4" id="KW-0863">Zinc-finger</keyword>
<evidence type="ECO:0000256" key="3">
    <source>
        <dbReference type="ARBA" id="ARBA00022833"/>
    </source>
</evidence>
<feature type="compositionally biased region" description="Low complexity" evidence="5">
    <location>
        <begin position="461"/>
        <end position="472"/>
    </location>
</feature>
<organism evidence="8 9">
    <name type="scientific">Rhizopus oryzae</name>
    <name type="common">Mucormycosis agent</name>
    <name type="synonym">Rhizopus arrhizus var. delemar</name>
    <dbReference type="NCBI Taxonomy" id="64495"/>
    <lineage>
        <taxon>Eukaryota</taxon>
        <taxon>Fungi</taxon>
        <taxon>Fungi incertae sedis</taxon>
        <taxon>Mucoromycota</taxon>
        <taxon>Mucoromycotina</taxon>
        <taxon>Mucoromycetes</taxon>
        <taxon>Mucorales</taxon>
        <taxon>Mucorineae</taxon>
        <taxon>Rhizopodaceae</taxon>
        <taxon>Rhizopus</taxon>
    </lineage>
</organism>
<keyword evidence="1" id="KW-0479">Metal-binding</keyword>
<evidence type="ECO:0000313" key="9">
    <source>
        <dbReference type="Proteomes" id="UP000717996"/>
    </source>
</evidence>
<evidence type="ECO:0000313" key="8">
    <source>
        <dbReference type="EMBL" id="KAG1539770.1"/>
    </source>
</evidence>
<dbReference type="InterPro" id="IPR043136">
    <property type="entry name" value="B30.2/SPRY_sf"/>
</dbReference>
<feature type="compositionally biased region" description="Polar residues" evidence="5">
    <location>
        <begin position="473"/>
        <end position="488"/>
    </location>
</feature>
<dbReference type="GO" id="GO:0004842">
    <property type="term" value="F:ubiquitin-protein transferase activity"/>
    <property type="evidence" value="ECO:0007669"/>
    <property type="project" value="InterPro"/>
</dbReference>
<gene>
    <name evidence="8" type="ORF">G6F51_008937</name>
</gene>
<dbReference type="GO" id="GO:0005737">
    <property type="term" value="C:cytoplasm"/>
    <property type="evidence" value="ECO:0007669"/>
    <property type="project" value="TreeGrafter"/>
</dbReference>
<dbReference type="InterPro" id="IPR045129">
    <property type="entry name" value="RNF123/RKP/RSPRY1"/>
</dbReference>
<dbReference type="PANTHER" id="PTHR13363">
    <property type="entry name" value="RING FINGER AND SRY DOMAIN-CONTAINING"/>
    <property type="match status" value="1"/>
</dbReference>
<evidence type="ECO:0000256" key="2">
    <source>
        <dbReference type="ARBA" id="ARBA00022771"/>
    </source>
</evidence>
<dbReference type="PROSITE" id="PS50089">
    <property type="entry name" value="ZF_RING_2"/>
    <property type="match status" value="1"/>
</dbReference>
<dbReference type="InterPro" id="IPR001841">
    <property type="entry name" value="Znf_RING"/>
</dbReference>
<evidence type="ECO:0000256" key="1">
    <source>
        <dbReference type="ARBA" id="ARBA00022723"/>
    </source>
</evidence>
<comment type="caution">
    <text evidence="8">The sequence shown here is derived from an EMBL/GenBank/DDBJ whole genome shotgun (WGS) entry which is preliminary data.</text>
</comment>
<dbReference type="SMART" id="SM00449">
    <property type="entry name" value="SPRY"/>
    <property type="match status" value="1"/>
</dbReference>
<dbReference type="SUPFAM" id="SSF49899">
    <property type="entry name" value="Concanavalin A-like lectins/glucanases"/>
    <property type="match status" value="1"/>
</dbReference>
<feature type="region of interest" description="Disordered" evidence="5">
    <location>
        <begin position="630"/>
        <end position="650"/>
    </location>
</feature>
<evidence type="ECO:0000256" key="5">
    <source>
        <dbReference type="SAM" id="MobiDB-lite"/>
    </source>
</evidence>
<accession>A0A9P6Y6B8</accession>
<proteinExistence type="predicted"/>
<dbReference type="Gene3D" id="3.30.40.10">
    <property type="entry name" value="Zinc/RING finger domain, C3HC4 (zinc finger)"/>
    <property type="match status" value="1"/>
</dbReference>
<evidence type="ECO:0000259" key="7">
    <source>
        <dbReference type="PROSITE" id="PS50188"/>
    </source>
</evidence>
<sequence>MGKYDQNRKRIPEVDVQMGFYRRERAMMINLDTLFNITHEGKGYLSFLKRLTTQLDADNPVSIALLSHIIEQSTLPGQDILQQVSSTILSLIDKKPGRIQRIVSLLTERYHKSNFRNNVRKQINNSTQGITSLNAAILWSLLADKFAGELATHIWKDKVGVTLIKSLADPHEDALVRVFSLLALEKFAATAYCHERISMNNIDLRNLLITIMEECDKANKRIHMLSFGDTIPMALFSIPPPGPLREEWAKYAQLKMCAQWALDHTFTSSECDIASHPWNLKHLTMIMNPFDATANMKLANNGLELRNDKRYYESIRGTACVKKGKWYYEVLLMSHGIIQIGWATNQCCFSPDDGQGIGDDYNSFSFDTFRGTLWSDGMCIQPKGIQLPRCSIGDIVGTLLDLDNSICIFYINGKDVGMCVDLEPTNHKDVTSNQPKIFGEARNKAMTSVMPSFDHRVVSKTAESTSTATDDTVNQQSKPNFKSKATPTATPETIVPFTASSVVPDLILKNEFAVPVESATSESIDDEATVQTNTAIIHNHNSNVSVGSIDSNIANCTSQDNVPAIQSSKNMDSVPPIRAPARTVSQAHTIDNNKESGNSPPVRATVAVPCNAARTPTRASARVTARATARTSVRTSARTSVRTSARTSVRTSARTSVRTSARTSVRTSARTSVRASVRTLAGLRAKGHYAKMHRTKGRHAKDWIKRHAKAPLNAHARALNSQAHHKYRIKDADNISLSIKSNAAPANKHTIDVADELMGTSQKVDLISDVQLPPSTFAATMERELQSVFMKASYKRTTLRKPLGLYPAISLTANQHVRVNFGNEPWMYAPPVSHNDYRPISEAGHLDEYFKSKVMYWVRKRGKVTHGKAFRPTHTEPLRPCYGADEIPEYQLQLTDFEDDEEYSGKTLNVDRGICTICYSEPSDTTLMPCQHGEIGSKCCMLINKCHLCRRDIQERLVNHPQ</sequence>
<dbReference type="GO" id="GO:0051603">
    <property type="term" value="P:proteolysis involved in protein catabolic process"/>
    <property type="evidence" value="ECO:0007669"/>
    <property type="project" value="TreeGrafter"/>
</dbReference>
<keyword evidence="3" id="KW-0862">Zinc</keyword>
<evidence type="ECO:0000256" key="4">
    <source>
        <dbReference type="PROSITE-ProRule" id="PRU00175"/>
    </source>
</evidence>
<dbReference type="InterPro" id="IPR003877">
    <property type="entry name" value="SPRY_dom"/>
</dbReference>
<feature type="domain" description="B30.2/SPRY" evidence="7">
    <location>
        <begin position="265"/>
        <end position="455"/>
    </location>
</feature>
<feature type="domain" description="RING-type" evidence="6">
    <location>
        <begin position="915"/>
        <end position="950"/>
    </location>
</feature>
<dbReference type="EMBL" id="JAANIT010001550">
    <property type="protein sequence ID" value="KAG1539770.1"/>
    <property type="molecule type" value="Genomic_DNA"/>
</dbReference>
<dbReference type="AlphaFoldDB" id="A0A9P6Y6B8"/>
<dbReference type="InterPro" id="IPR013320">
    <property type="entry name" value="ConA-like_dom_sf"/>
</dbReference>
<dbReference type="InterPro" id="IPR013083">
    <property type="entry name" value="Znf_RING/FYVE/PHD"/>
</dbReference>
<protein>
    <submittedName>
        <fullName evidence="8">Uncharacterized protein</fullName>
    </submittedName>
</protein>
<dbReference type="Proteomes" id="UP000717996">
    <property type="component" value="Unassembled WGS sequence"/>
</dbReference>
<name>A0A9P6Y6B8_RHIOR</name>
<dbReference type="InterPro" id="IPR001870">
    <property type="entry name" value="B30.2/SPRY"/>
</dbReference>
<feature type="region of interest" description="Disordered" evidence="5">
    <location>
        <begin position="460"/>
        <end position="488"/>
    </location>
</feature>
<reference evidence="8" key="1">
    <citation type="journal article" date="2020" name="Microb. Genom.">
        <title>Genetic diversity of clinical and environmental Mucorales isolates obtained from an investigation of mucormycosis cases among solid organ transplant recipients.</title>
        <authorList>
            <person name="Nguyen M.H."/>
            <person name="Kaul D."/>
            <person name="Muto C."/>
            <person name="Cheng S.J."/>
            <person name="Richter R.A."/>
            <person name="Bruno V.M."/>
            <person name="Liu G."/>
            <person name="Beyhan S."/>
            <person name="Sundermann A.J."/>
            <person name="Mounaud S."/>
            <person name="Pasculle A.W."/>
            <person name="Nierman W.C."/>
            <person name="Driscoll E."/>
            <person name="Cumbie R."/>
            <person name="Clancy C.J."/>
            <person name="Dupont C.L."/>
        </authorList>
    </citation>
    <scope>NUCLEOTIDE SEQUENCE</scope>
    <source>
        <strain evidence="8">GL16</strain>
    </source>
</reference>
<dbReference type="OrthoDB" id="2967263at2759"/>
<dbReference type="Pfam" id="PF13920">
    <property type="entry name" value="zf-C3HC4_3"/>
    <property type="match status" value="1"/>
</dbReference>
<evidence type="ECO:0000259" key="6">
    <source>
        <dbReference type="PROSITE" id="PS50089"/>
    </source>
</evidence>
<dbReference type="Gene3D" id="2.60.120.920">
    <property type="match status" value="2"/>
</dbReference>